<sequence length="302" mass="33069">MTEAGHVRGPVVAGVDGTEASLRGVRWAAATAARHRVPLRLVHAAGYADFYTGESIPPPERFKEDLRRQRWEFLHAARRVAAEEGSPEVHTVLDADPPIPCLVRMSRTARMVVLGSSGHSGLVGLLVGSATLALVSHAYCPVVSVRGQLPEPAEADPRPVVVGVDGSPLSERAIGYAFDEACFRGVDLVAVHTWSDSDTDIFSQARMYFDWEPMRDTEERRLAERLAGWRELYPDVTVHRVLVKDRPRHELLEWSRKAQLVVVGSRGRGGFRGMLLGSTSHALVHNAECPVMIARPVPSPAA</sequence>
<dbReference type="InterPro" id="IPR006015">
    <property type="entry name" value="Universal_stress_UspA"/>
</dbReference>
<keyword evidence="3" id="KW-0067">ATP-binding</keyword>
<feature type="domain" description="UspA" evidence="4">
    <location>
        <begin position="10"/>
        <end position="146"/>
    </location>
</feature>
<protein>
    <submittedName>
        <fullName evidence="5">Universal stress protein</fullName>
    </submittedName>
</protein>
<evidence type="ECO:0000256" key="3">
    <source>
        <dbReference type="ARBA" id="ARBA00022840"/>
    </source>
</evidence>
<dbReference type="EMBL" id="JBHUOF010000021">
    <property type="protein sequence ID" value="MFD2801083.1"/>
    <property type="molecule type" value="Genomic_DNA"/>
</dbReference>
<dbReference type="PANTHER" id="PTHR46268:SF27">
    <property type="entry name" value="UNIVERSAL STRESS PROTEIN RV2623"/>
    <property type="match status" value="1"/>
</dbReference>
<reference evidence="6" key="1">
    <citation type="journal article" date="2019" name="Int. J. Syst. Evol. Microbiol.">
        <title>The Global Catalogue of Microorganisms (GCM) 10K type strain sequencing project: providing services to taxonomists for standard genome sequencing and annotation.</title>
        <authorList>
            <consortium name="The Broad Institute Genomics Platform"/>
            <consortium name="The Broad Institute Genome Sequencing Center for Infectious Disease"/>
            <person name="Wu L."/>
            <person name="Ma J."/>
        </authorList>
    </citation>
    <scope>NUCLEOTIDE SEQUENCE [LARGE SCALE GENOMIC DNA]</scope>
    <source>
        <strain evidence="6">IBRC-M 10906</strain>
    </source>
</reference>
<accession>A0ABW5WEW0</accession>
<name>A0ABW5WEW0_9PSEU</name>
<evidence type="ECO:0000256" key="2">
    <source>
        <dbReference type="ARBA" id="ARBA00022741"/>
    </source>
</evidence>
<dbReference type="PRINTS" id="PR01438">
    <property type="entry name" value="UNVRSLSTRESS"/>
</dbReference>
<feature type="domain" description="UspA" evidence="4">
    <location>
        <begin position="158"/>
        <end position="295"/>
    </location>
</feature>
<dbReference type="Proteomes" id="UP001597478">
    <property type="component" value="Unassembled WGS sequence"/>
</dbReference>
<dbReference type="Gene3D" id="3.40.50.620">
    <property type="entry name" value="HUPs"/>
    <property type="match status" value="2"/>
</dbReference>
<dbReference type="PANTHER" id="PTHR46268">
    <property type="entry name" value="STRESS RESPONSE PROTEIN NHAX"/>
    <property type="match status" value="1"/>
</dbReference>
<dbReference type="InterPro" id="IPR014729">
    <property type="entry name" value="Rossmann-like_a/b/a_fold"/>
</dbReference>
<organism evidence="5 6">
    <name type="scientific">Prauserella oleivorans</name>
    <dbReference type="NCBI Taxonomy" id="1478153"/>
    <lineage>
        <taxon>Bacteria</taxon>
        <taxon>Bacillati</taxon>
        <taxon>Actinomycetota</taxon>
        <taxon>Actinomycetes</taxon>
        <taxon>Pseudonocardiales</taxon>
        <taxon>Pseudonocardiaceae</taxon>
        <taxon>Prauserella</taxon>
    </lineage>
</organism>
<evidence type="ECO:0000313" key="5">
    <source>
        <dbReference type="EMBL" id="MFD2801083.1"/>
    </source>
</evidence>
<proteinExistence type="inferred from homology"/>
<evidence type="ECO:0000313" key="6">
    <source>
        <dbReference type="Proteomes" id="UP001597478"/>
    </source>
</evidence>
<keyword evidence="6" id="KW-1185">Reference proteome</keyword>
<evidence type="ECO:0000256" key="1">
    <source>
        <dbReference type="ARBA" id="ARBA00008791"/>
    </source>
</evidence>
<keyword evidence="2" id="KW-0547">Nucleotide-binding</keyword>
<dbReference type="Pfam" id="PF00582">
    <property type="entry name" value="Usp"/>
    <property type="match status" value="2"/>
</dbReference>
<dbReference type="SUPFAM" id="SSF52402">
    <property type="entry name" value="Adenine nucleotide alpha hydrolases-like"/>
    <property type="match status" value="2"/>
</dbReference>
<dbReference type="RefSeq" id="WP_377391128.1">
    <property type="nucleotide sequence ID" value="NZ_JBHSAN010000024.1"/>
</dbReference>
<evidence type="ECO:0000259" key="4">
    <source>
        <dbReference type="Pfam" id="PF00582"/>
    </source>
</evidence>
<gene>
    <name evidence="5" type="ORF">ACFS2C_16950</name>
</gene>
<comment type="caution">
    <text evidence="5">The sequence shown here is derived from an EMBL/GenBank/DDBJ whole genome shotgun (WGS) entry which is preliminary data.</text>
</comment>
<dbReference type="InterPro" id="IPR006016">
    <property type="entry name" value="UspA"/>
</dbReference>
<comment type="similarity">
    <text evidence="1">Belongs to the universal stress protein A family.</text>
</comment>